<dbReference type="HOGENOM" id="CLU_010140_1_0_0"/>
<dbReference type="Pfam" id="PF13432">
    <property type="entry name" value="TPR_16"/>
    <property type="match status" value="1"/>
</dbReference>
<dbReference type="SUPFAM" id="SSF48452">
    <property type="entry name" value="TPR-like"/>
    <property type="match status" value="2"/>
</dbReference>
<protein>
    <submittedName>
        <fullName evidence="2">Tetratricopeptide TPR_1 repeat-containing protein</fullName>
    </submittedName>
</protein>
<dbReference type="Gene3D" id="3.40.50.2000">
    <property type="entry name" value="Glycogen Phosphorylase B"/>
    <property type="match status" value="1"/>
</dbReference>
<sequence length="663" mass="74039">MDLLQTGLAHHRAGRLSDASHCYTALLRLNPAHADALNLSGVLARQRGDLSVSERFIKKAIHQSPSVATYHHHLAKTHTHQGNTLEAIKGYERAISLNPADADSIELLAKLLLASGTKDEALKLYRQLLSLCPDRPDVYFNLGHLLEFDDDKDASLNIYREAARRFPDNPDAHFNLARKLKAEGQTQQAINSFENVLLLKPDDAETFNYLGTLFHLLGETDKAKESYLLAIKHKPDYPLALCNLGALLMDFGQWQVAEMMLRKAIELDPDLLAAYCNLGSVLAQQGNTVAAIEALRQVLQRDPAHAEALCTLGNTMNNLGDEAGAMKCFHLALKANPGHALTRFNMSTLTLAAGNFAEGWPDYELRWQVRESSRNERHLTQPRWTGEDLRGSSIFVYAEQGFGDTIQFSRYVLLLVELGAQVILEVQPQLFQLLENIHPSVLVITKDSPAASETNFHCPLLSLPSIFETDIESIPACIPNLHTEVGHMAWPEHLASKRLRVGVVWAGNPDHMRDRMRSIPFNQFSHILSASEIAFYSLQKGPAATQFATAQHVIDLDAILLDFTDTATAILNMDLVITVDTSVAHLAGALGKPVWILLHHTPDWRWLRGRVDTPWYPSARLFRQTEPGKWDDVLSEVERELDCHSRAWQSNTHTGIPLVEQLV</sequence>
<dbReference type="PROSITE" id="PS50005">
    <property type="entry name" value="TPR"/>
    <property type="match status" value="8"/>
</dbReference>
<accession>E8X5Z0</accession>
<feature type="repeat" description="TPR" evidence="1">
    <location>
        <begin position="102"/>
        <end position="135"/>
    </location>
</feature>
<evidence type="ECO:0000313" key="3">
    <source>
        <dbReference type="Proteomes" id="UP000000343"/>
    </source>
</evidence>
<feature type="repeat" description="TPR" evidence="1">
    <location>
        <begin position="68"/>
        <end position="101"/>
    </location>
</feature>
<dbReference type="InterPro" id="IPR052943">
    <property type="entry name" value="TMTC_O-mannosyl-trnsfr"/>
</dbReference>
<dbReference type="Pfam" id="PF13428">
    <property type="entry name" value="TPR_14"/>
    <property type="match status" value="1"/>
</dbReference>
<dbReference type="PANTHER" id="PTHR44809:SF1">
    <property type="entry name" value="PROTEIN O-MANNOSYL-TRANSFERASE TMTC1"/>
    <property type="match status" value="1"/>
</dbReference>
<feature type="repeat" description="TPR" evidence="1">
    <location>
        <begin position="170"/>
        <end position="203"/>
    </location>
</feature>
<dbReference type="InterPro" id="IPR011990">
    <property type="entry name" value="TPR-like_helical_dom_sf"/>
</dbReference>
<dbReference type="PANTHER" id="PTHR44809">
    <property type="match status" value="1"/>
</dbReference>
<dbReference type="Pfam" id="PF13424">
    <property type="entry name" value="TPR_12"/>
    <property type="match status" value="1"/>
</dbReference>
<feature type="repeat" description="TPR" evidence="1">
    <location>
        <begin position="204"/>
        <end position="237"/>
    </location>
</feature>
<dbReference type="Pfam" id="PF14559">
    <property type="entry name" value="TPR_19"/>
    <property type="match status" value="1"/>
</dbReference>
<feature type="repeat" description="TPR" evidence="1">
    <location>
        <begin position="306"/>
        <end position="339"/>
    </location>
</feature>
<dbReference type="Gene3D" id="1.25.40.10">
    <property type="entry name" value="Tetratricopeptide repeat domain"/>
    <property type="match status" value="3"/>
</dbReference>
<keyword evidence="3" id="KW-1185">Reference proteome</keyword>
<feature type="repeat" description="TPR" evidence="1">
    <location>
        <begin position="272"/>
        <end position="305"/>
    </location>
</feature>
<dbReference type="SMART" id="SM00028">
    <property type="entry name" value="TPR"/>
    <property type="match status" value="10"/>
</dbReference>
<dbReference type="Proteomes" id="UP000000343">
    <property type="component" value="Plasmid pACIX901"/>
</dbReference>
<gene>
    <name evidence="2" type="ordered locus">AciX9_4094</name>
</gene>
<geneLocation type="plasmid" evidence="2 3">
    <name>pACIX901</name>
</geneLocation>
<dbReference type="KEGG" id="acm:AciX9_4094"/>
<keyword evidence="1" id="KW-0802">TPR repeat</keyword>
<feature type="repeat" description="TPR" evidence="1">
    <location>
        <begin position="136"/>
        <end position="169"/>
    </location>
</feature>
<dbReference type="EMBL" id="CP002481">
    <property type="protein sequence ID" value="ADW70874.1"/>
    <property type="molecule type" value="Genomic_DNA"/>
</dbReference>
<dbReference type="AlphaFoldDB" id="E8X5Z0"/>
<reference evidence="3" key="1">
    <citation type="submission" date="2011-01" db="EMBL/GenBank/DDBJ databases">
        <title>Complete sequence of plasmid1 of Acidobacterium sp. MP5ACTX9.</title>
        <authorList>
            <consortium name="US DOE Joint Genome Institute"/>
            <person name="Lucas S."/>
            <person name="Copeland A."/>
            <person name="Lapidus A."/>
            <person name="Cheng J.-F."/>
            <person name="Goodwin L."/>
            <person name="Pitluck S."/>
            <person name="Teshima H."/>
            <person name="Detter J.C."/>
            <person name="Han C."/>
            <person name="Tapia R."/>
            <person name="Land M."/>
            <person name="Hauser L."/>
            <person name="Kyrpides N."/>
            <person name="Ivanova N."/>
            <person name="Ovchinnikova G."/>
            <person name="Pagani I."/>
            <person name="Rawat S.R."/>
            <person name="Mannisto M."/>
            <person name="Haggblom M.M."/>
            <person name="Woyke T."/>
        </authorList>
    </citation>
    <scope>NUCLEOTIDE SEQUENCE [LARGE SCALE GENOMIC DNA]</scope>
    <source>
        <strain evidence="3">MP5ACTX9</strain>
        <plasmid evidence="3">Plasmid pACIX901</plasmid>
    </source>
</reference>
<keyword evidence="2" id="KW-0614">Plasmid</keyword>
<evidence type="ECO:0000256" key="1">
    <source>
        <dbReference type="PROSITE-ProRule" id="PRU00339"/>
    </source>
</evidence>
<proteinExistence type="predicted"/>
<name>E8X5Z0_GRATM</name>
<dbReference type="SUPFAM" id="SSF53756">
    <property type="entry name" value="UDP-Glycosyltransferase/glycogen phosphorylase"/>
    <property type="match status" value="1"/>
</dbReference>
<organism evidence="3">
    <name type="scientific">Granulicella tundricola (strain ATCC BAA-1859 / DSM 23138 / MP5ACTX9)</name>
    <dbReference type="NCBI Taxonomy" id="1198114"/>
    <lineage>
        <taxon>Bacteria</taxon>
        <taxon>Pseudomonadati</taxon>
        <taxon>Acidobacteriota</taxon>
        <taxon>Terriglobia</taxon>
        <taxon>Terriglobales</taxon>
        <taxon>Acidobacteriaceae</taxon>
        <taxon>Granulicella</taxon>
    </lineage>
</organism>
<dbReference type="Pfam" id="PF13181">
    <property type="entry name" value="TPR_8"/>
    <property type="match status" value="3"/>
</dbReference>
<feature type="repeat" description="TPR" evidence="1">
    <location>
        <begin position="238"/>
        <end position="271"/>
    </location>
</feature>
<evidence type="ECO:0000313" key="2">
    <source>
        <dbReference type="EMBL" id="ADW70874.1"/>
    </source>
</evidence>
<dbReference type="InterPro" id="IPR019734">
    <property type="entry name" value="TPR_rpt"/>
</dbReference>